<accession>A0A0B6Z433</accession>
<sequence>EVSMKISNRNVLLESSVLAQTEHFKQLNKTGPIRKIASKRWVNCLHISKQGIDKMPDGNSHRKSTANIERASAGILVQYDNSQFINNKITLSASKQNDSNLTIHMPDLTVSHHA</sequence>
<dbReference type="EMBL" id="HACG01015570">
    <property type="protein sequence ID" value="CEK62435.1"/>
    <property type="molecule type" value="Transcribed_RNA"/>
</dbReference>
<gene>
    <name evidence="1" type="primary">ORF45164</name>
</gene>
<dbReference type="AlphaFoldDB" id="A0A0B6Z433"/>
<proteinExistence type="predicted"/>
<feature type="non-terminal residue" evidence="1">
    <location>
        <position position="1"/>
    </location>
</feature>
<organism evidence="1">
    <name type="scientific">Arion vulgaris</name>
    <dbReference type="NCBI Taxonomy" id="1028688"/>
    <lineage>
        <taxon>Eukaryota</taxon>
        <taxon>Metazoa</taxon>
        <taxon>Spiralia</taxon>
        <taxon>Lophotrochozoa</taxon>
        <taxon>Mollusca</taxon>
        <taxon>Gastropoda</taxon>
        <taxon>Heterobranchia</taxon>
        <taxon>Euthyneura</taxon>
        <taxon>Panpulmonata</taxon>
        <taxon>Eupulmonata</taxon>
        <taxon>Stylommatophora</taxon>
        <taxon>Helicina</taxon>
        <taxon>Arionoidea</taxon>
        <taxon>Arionidae</taxon>
        <taxon>Arion</taxon>
    </lineage>
</organism>
<name>A0A0B6Z433_9EUPU</name>
<protein>
    <submittedName>
        <fullName evidence="1">Uncharacterized protein</fullName>
    </submittedName>
</protein>
<evidence type="ECO:0000313" key="1">
    <source>
        <dbReference type="EMBL" id="CEK62435.1"/>
    </source>
</evidence>
<feature type="non-terminal residue" evidence="1">
    <location>
        <position position="114"/>
    </location>
</feature>
<reference evidence="1" key="1">
    <citation type="submission" date="2014-12" db="EMBL/GenBank/DDBJ databases">
        <title>Insight into the proteome of Arion vulgaris.</title>
        <authorList>
            <person name="Aradska J."/>
            <person name="Bulat T."/>
            <person name="Smidak R."/>
            <person name="Sarate P."/>
            <person name="Gangsoo J."/>
            <person name="Sialana F."/>
            <person name="Bilban M."/>
            <person name="Lubec G."/>
        </authorList>
    </citation>
    <scope>NUCLEOTIDE SEQUENCE</scope>
    <source>
        <tissue evidence="1">Skin</tissue>
    </source>
</reference>